<feature type="transmembrane region" description="Helical" evidence="14">
    <location>
        <begin position="139"/>
        <end position="159"/>
    </location>
</feature>
<dbReference type="Gene3D" id="3.30.450.40">
    <property type="match status" value="1"/>
</dbReference>
<keyword evidence="4" id="KW-1003">Cell membrane</keyword>
<dbReference type="InterPro" id="IPR003594">
    <property type="entry name" value="HATPase_dom"/>
</dbReference>
<dbReference type="InterPro" id="IPR050640">
    <property type="entry name" value="Bact_2-comp_sensor_kinase"/>
</dbReference>
<dbReference type="AlphaFoldDB" id="A0A154BNZ3"/>
<name>A0A154BNZ3_ANASB</name>
<comment type="caution">
    <text evidence="16">The sequence shown here is derived from an EMBL/GenBank/DDBJ whole genome shotgun (WGS) entry which is preliminary data.</text>
</comment>
<accession>A0A154BNZ3</accession>
<reference evidence="16 17" key="1">
    <citation type="submission" date="2016-02" db="EMBL/GenBank/DDBJ databases">
        <title>Anaerosporomusa subterraneum gen. nov., sp. nov., a spore-forming obligate anaerobe isolated from saprolite.</title>
        <authorList>
            <person name="Choi J.K."/>
            <person name="Shah M."/>
            <person name="Yee N."/>
        </authorList>
    </citation>
    <scope>NUCLEOTIDE SEQUENCE [LARGE SCALE GENOMIC DNA]</scope>
    <source>
        <strain evidence="16 17">RU4</strain>
    </source>
</reference>
<gene>
    <name evidence="16" type="ORF">AXX12_10600</name>
</gene>
<dbReference type="InterPro" id="IPR036890">
    <property type="entry name" value="HATPase_C_sf"/>
</dbReference>
<dbReference type="InterPro" id="IPR005467">
    <property type="entry name" value="His_kinase_dom"/>
</dbReference>
<evidence type="ECO:0000256" key="1">
    <source>
        <dbReference type="ARBA" id="ARBA00000085"/>
    </source>
</evidence>
<dbReference type="PANTHER" id="PTHR34220:SF7">
    <property type="entry name" value="SENSOR HISTIDINE KINASE YPDA"/>
    <property type="match status" value="1"/>
</dbReference>
<dbReference type="Gene3D" id="3.30.565.10">
    <property type="entry name" value="Histidine kinase-like ATPase, C-terminal domain"/>
    <property type="match status" value="1"/>
</dbReference>
<dbReference type="EMBL" id="LSGP01000020">
    <property type="protein sequence ID" value="KYZ75656.1"/>
    <property type="molecule type" value="Genomic_DNA"/>
</dbReference>
<organism evidence="16 17">
    <name type="scientific">Anaerosporomusa subterranea</name>
    <dbReference type="NCBI Taxonomy" id="1794912"/>
    <lineage>
        <taxon>Bacteria</taxon>
        <taxon>Bacillati</taxon>
        <taxon>Bacillota</taxon>
        <taxon>Negativicutes</taxon>
        <taxon>Acetonemataceae</taxon>
        <taxon>Anaerosporomusa</taxon>
    </lineage>
</organism>
<evidence type="ECO:0000256" key="3">
    <source>
        <dbReference type="ARBA" id="ARBA00012438"/>
    </source>
</evidence>
<keyword evidence="10" id="KW-0067">ATP-binding</keyword>
<comment type="subcellular location">
    <subcellularLocation>
        <location evidence="2">Cell membrane</location>
        <topology evidence="2">Multi-pass membrane protein</topology>
    </subcellularLocation>
</comment>
<evidence type="ECO:0000256" key="9">
    <source>
        <dbReference type="ARBA" id="ARBA00022777"/>
    </source>
</evidence>
<evidence type="ECO:0000259" key="15">
    <source>
        <dbReference type="PROSITE" id="PS50109"/>
    </source>
</evidence>
<dbReference type="GO" id="GO:0071555">
    <property type="term" value="P:cell wall organization"/>
    <property type="evidence" value="ECO:0007669"/>
    <property type="project" value="InterPro"/>
</dbReference>
<feature type="transmembrane region" description="Helical" evidence="14">
    <location>
        <begin position="7"/>
        <end position="26"/>
    </location>
</feature>
<evidence type="ECO:0000256" key="8">
    <source>
        <dbReference type="ARBA" id="ARBA00022741"/>
    </source>
</evidence>
<evidence type="ECO:0000256" key="4">
    <source>
        <dbReference type="ARBA" id="ARBA00022475"/>
    </source>
</evidence>
<dbReference type="InterPro" id="IPR010559">
    <property type="entry name" value="Sig_transdc_His_kin_internal"/>
</dbReference>
<evidence type="ECO:0000256" key="6">
    <source>
        <dbReference type="ARBA" id="ARBA00022679"/>
    </source>
</evidence>
<evidence type="ECO:0000256" key="10">
    <source>
        <dbReference type="ARBA" id="ARBA00022840"/>
    </source>
</evidence>
<dbReference type="SMART" id="SM00387">
    <property type="entry name" value="HATPase_c"/>
    <property type="match status" value="1"/>
</dbReference>
<feature type="domain" description="Histidine kinase" evidence="15">
    <location>
        <begin position="435"/>
        <end position="541"/>
    </location>
</feature>
<sequence>MSINWSLVLDISRNVALIGICAYLTTRLPAIRRALAQLEFRLRDKLVLALVFGLFSAVGNWMGIPVMGSMANTRIVGPIAGGLIGGPLVGIGAGIIGAIPRYFMGGYTMWASVLANIIAGVVSGMAYRFLGFRRLEVKSALCTGFVCELILKGMVLALSKPFEQAWELEKIIGVPTVIANSLAVGLFVYIIHDVFQEQKKVQAQSAQQAMRMIQQTTEFLREGFNEKTALAVVHILLEETKAAAIAITDTEKVIAFVGVGADHHVVGSPIVTRVTQQALQTQQTVIVNKPGDIACPHPGCQITAMIDAPIVVDGQLSGSLKLCKINYETITPYEAEVEYRMLKAQVNPHFLFNTLGAVRSLIRISPELARACVKDLSDLLRRALEHGEAMVSLREEMELVHAYVRLEKARFGERIRLEEFFADTALNCKVPVFTLQPLVENAIRHGLSPKIEGGLLTIRILREDHHLFIEIEDDGVGISADRLTDIARFDGSSTKHTSGAGIGLNNVHMRLRLAFGSNYGLNITSQEGQGTRIRALIPDGQAKEESA</sequence>
<dbReference type="InterPro" id="IPR029016">
    <property type="entry name" value="GAF-like_dom_sf"/>
</dbReference>
<dbReference type="Gene3D" id="1.10.1760.20">
    <property type="match status" value="1"/>
</dbReference>
<feature type="transmembrane region" description="Helical" evidence="14">
    <location>
        <begin position="109"/>
        <end position="127"/>
    </location>
</feature>
<dbReference type="InterPro" id="IPR011620">
    <property type="entry name" value="Sig_transdc_His_kinase_LytS_TM"/>
</dbReference>
<evidence type="ECO:0000256" key="14">
    <source>
        <dbReference type="SAM" id="Phobius"/>
    </source>
</evidence>
<dbReference type="SUPFAM" id="SSF55874">
    <property type="entry name" value="ATPase domain of HSP90 chaperone/DNA topoisomerase II/histidine kinase"/>
    <property type="match status" value="1"/>
</dbReference>
<evidence type="ECO:0000256" key="13">
    <source>
        <dbReference type="ARBA" id="ARBA00023136"/>
    </source>
</evidence>
<evidence type="ECO:0000313" key="16">
    <source>
        <dbReference type="EMBL" id="KYZ75656.1"/>
    </source>
</evidence>
<dbReference type="PRINTS" id="PR00344">
    <property type="entry name" value="BCTRLSENSOR"/>
</dbReference>
<dbReference type="PANTHER" id="PTHR34220">
    <property type="entry name" value="SENSOR HISTIDINE KINASE YPDA"/>
    <property type="match status" value="1"/>
</dbReference>
<dbReference type="PROSITE" id="PS50109">
    <property type="entry name" value="HIS_KIN"/>
    <property type="match status" value="1"/>
</dbReference>
<evidence type="ECO:0000256" key="11">
    <source>
        <dbReference type="ARBA" id="ARBA00022989"/>
    </source>
</evidence>
<dbReference type="Proteomes" id="UP000076268">
    <property type="component" value="Unassembled WGS sequence"/>
</dbReference>
<dbReference type="Pfam" id="PF06580">
    <property type="entry name" value="His_kinase"/>
    <property type="match status" value="1"/>
</dbReference>
<keyword evidence="13 14" id="KW-0472">Membrane</keyword>
<keyword evidence="5" id="KW-0597">Phosphoprotein</keyword>
<dbReference type="RefSeq" id="WP_066243205.1">
    <property type="nucleotide sequence ID" value="NZ_LSGP01000020.1"/>
</dbReference>
<proteinExistence type="predicted"/>
<dbReference type="OrthoDB" id="9809348at2"/>
<keyword evidence="7 14" id="KW-0812">Transmembrane</keyword>
<feature type="transmembrane region" description="Helical" evidence="14">
    <location>
        <begin position="79"/>
        <end position="103"/>
    </location>
</feature>
<evidence type="ECO:0000256" key="2">
    <source>
        <dbReference type="ARBA" id="ARBA00004651"/>
    </source>
</evidence>
<dbReference type="InterPro" id="IPR004358">
    <property type="entry name" value="Sig_transdc_His_kin-like_C"/>
</dbReference>
<keyword evidence="9" id="KW-0418">Kinase</keyword>
<keyword evidence="11 14" id="KW-1133">Transmembrane helix</keyword>
<keyword evidence="6" id="KW-0808">Transferase</keyword>
<evidence type="ECO:0000256" key="12">
    <source>
        <dbReference type="ARBA" id="ARBA00023012"/>
    </source>
</evidence>
<protein>
    <recommendedName>
        <fullName evidence="3">histidine kinase</fullName>
        <ecNumber evidence="3">2.7.13.3</ecNumber>
    </recommendedName>
</protein>
<evidence type="ECO:0000313" key="17">
    <source>
        <dbReference type="Proteomes" id="UP000076268"/>
    </source>
</evidence>
<dbReference type="Pfam" id="PF02518">
    <property type="entry name" value="HATPase_c"/>
    <property type="match status" value="1"/>
</dbReference>
<feature type="transmembrane region" description="Helical" evidence="14">
    <location>
        <begin position="46"/>
        <end position="67"/>
    </location>
</feature>
<keyword evidence="8" id="KW-0547">Nucleotide-binding</keyword>
<comment type="catalytic activity">
    <reaction evidence="1">
        <text>ATP + protein L-histidine = ADP + protein N-phospho-L-histidine.</text>
        <dbReference type="EC" id="2.7.13.3"/>
    </reaction>
</comment>
<dbReference type="EC" id="2.7.13.3" evidence="3"/>
<dbReference type="GO" id="GO:0000155">
    <property type="term" value="F:phosphorelay sensor kinase activity"/>
    <property type="evidence" value="ECO:0007669"/>
    <property type="project" value="InterPro"/>
</dbReference>
<dbReference type="STRING" id="1794912.AXX12_10600"/>
<feature type="transmembrane region" description="Helical" evidence="14">
    <location>
        <begin position="171"/>
        <end position="191"/>
    </location>
</feature>
<keyword evidence="17" id="KW-1185">Reference proteome</keyword>
<dbReference type="Pfam" id="PF07694">
    <property type="entry name" value="5TM-5TMR_LYT"/>
    <property type="match status" value="1"/>
</dbReference>
<dbReference type="GO" id="GO:0005524">
    <property type="term" value="F:ATP binding"/>
    <property type="evidence" value="ECO:0007669"/>
    <property type="project" value="UniProtKB-KW"/>
</dbReference>
<keyword evidence="12" id="KW-0902">Two-component regulatory system</keyword>
<evidence type="ECO:0000256" key="5">
    <source>
        <dbReference type="ARBA" id="ARBA00022553"/>
    </source>
</evidence>
<evidence type="ECO:0000256" key="7">
    <source>
        <dbReference type="ARBA" id="ARBA00022692"/>
    </source>
</evidence>
<dbReference type="GO" id="GO:0005886">
    <property type="term" value="C:plasma membrane"/>
    <property type="evidence" value="ECO:0007669"/>
    <property type="project" value="UniProtKB-SubCell"/>
</dbReference>